<dbReference type="AlphaFoldDB" id="A0A0F9LKH8"/>
<evidence type="ECO:0000313" key="1">
    <source>
        <dbReference type="EMBL" id="KKM64745.1"/>
    </source>
</evidence>
<organism evidence="1">
    <name type="scientific">marine sediment metagenome</name>
    <dbReference type="NCBI Taxonomy" id="412755"/>
    <lineage>
        <taxon>unclassified sequences</taxon>
        <taxon>metagenomes</taxon>
        <taxon>ecological metagenomes</taxon>
    </lineage>
</organism>
<reference evidence="1" key="1">
    <citation type="journal article" date="2015" name="Nature">
        <title>Complex archaea that bridge the gap between prokaryotes and eukaryotes.</title>
        <authorList>
            <person name="Spang A."/>
            <person name="Saw J.H."/>
            <person name="Jorgensen S.L."/>
            <person name="Zaremba-Niedzwiedzka K."/>
            <person name="Martijn J."/>
            <person name="Lind A.E."/>
            <person name="van Eijk R."/>
            <person name="Schleper C."/>
            <person name="Guy L."/>
            <person name="Ettema T.J."/>
        </authorList>
    </citation>
    <scope>NUCLEOTIDE SEQUENCE</scope>
</reference>
<gene>
    <name evidence="1" type="ORF">LCGC14_1498190</name>
</gene>
<name>A0A0F9LKH8_9ZZZZ</name>
<protein>
    <submittedName>
        <fullName evidence="1">Uncharacterized protein</fullName>
    </submittedName>
</protein>
<sequence>MKRYVILEWWAARWRYVADGQTPGAAERCLKYVHRMSIAPLLRLVDYSGTPPINHLGHYTDDELAGWERWGEVTR</sequence>
<accession>A0A0F9LKH8</accession>
<comment type="caution">
    <text evidence="1">The sequence shown here is derived from an EMBL/GenBank/DDBJ whole genome shotgun (WGS) entry which is preliminary data.</text>
</comment>
<proteinExistence type="predicted"/>
<dbReference type="EMBL" id="LAZR01010841">
    <property type="protein sequence ID" value="KKM64745.1"/>
    <property type="molecule type" value="Genomic_DNA"/>
</dbReference>